<dbReference type="InterPro" id="IPR056442">
    <property type="entry name" value="GINT1_N"/>
</dbReference>
<feature type="domain" description="Glucosamine inositolphosphorylceramide transferase 1 N-terminal" evidence="2">
    <location>
        <begin position="252"/>
        <end position="475"/>
    </location>
</feature>
<comment type="caution">
    <text evidence="3">The sequence shown here is derived from an EMBL/GenBank/DDBJ whole genome shotgun (WGS) entry which is preliminary data.</text>
</comment>
<organism evidence="3 4">
    <name type="scientific">Novosphingobium endophyticum</name>
    <dbReference type="NCBI Taxonomy" id="1955250"/>
    <lineage>
        <taxon>Bacteria</taxon>
        <taxon>Pseudomonadati</taxon>
        <taxon>Pseudomonadota</taxon>
        <taxon>Alphaproteobacteria</taxon>
        <taxon>Sphingomonadales</taxon>
        <taxon>Sphingomonadaceae</taxon>
        <taxon>Novosphingobium</taxon>
    </lineage>
</organism>
<dbReference type="Proteomes" id="UP000608154">
    <property type="component" value="Unassembled WGS sequence"/>
</dbReference>
<evidence type="ECO:0000313" key="3">
    <source>
        <dbReference type="EMBL" id="GGC07698.1"/>
    </source>
</evidence>
<dbReference type="InterPro" id="IPR023296">
    <property type="entry name" value="Glyco_hydro_beta-prop_sf"/>
</dbReference>
<dbReference type="EMBL" id="BMHK01000020">
    <property type="protein sequence ID" value="GGC07698.1"/>
    <property type="molecule type" value="Genomic_DNA"/>
</dbReference>
<reference evidence="3" key="2">
    <citation type="submission" date="2020-09" db="EMBL/GenBank/DDBJ databases">
        <authorList>
            <person name="Sun Q."/>
            <person name="Zhou Y."/>
        </authorList>
    </citation>
    <scope>NUCLEOTIDE SEQUENCE</scope>
    <source>
        <strain evidence="3">CGMCC 1.15095</strain>
    </source>
</reference>
<evidence type="ECO:0000313" key="4">
    <source>
        <dbReference type="Proteomes" id="UP000608154"/>
    </source>
</evidence>
<sequence length="551" mass="61466">MVLHSPVHPPDWCARLAEQIRAEPHLELVALLQPPAHLRRRAGSQLLTLWNALERKLAARPKPADFAAYSDATKDLPVLPVGDTAAIDQLGLDVILDLSGAFGSDCHAGLAGHGCWFLDCVDQEPGYAGLAAIASDAPVTTISLFGRVADRDACAGIATASLNTKFIAARNELFMCEKAVPLIMRALRRTRHFGSPDRLDDLEFARPRPPKVPEFLNYLVHLGRTGSRRALNMVRERIGTRPGMFFLKSDECAWSDFKPAEAPAHVSDRNAYFADPFLWQKDGSLFCFFEEYDYRTARGHISVGKFRQGELTEIQPALRTDYHLSFPFLFPHAGELYMMPETSEQRRIEVWRCRDFPNRWERYTTALDGVVASDSTLNLIDGTWWLFTNISNDPFLDMNTELHIFRADGPGLTRLEPHAVNPVVMNAREARNAGRILEIDGKLYRPAQDNSHGFYGYGLRLMEIRHLSLDDYEETLARVIAPDFEPGIIGCHHLDIRAGRVIMDVRKAAGGIAGRTAAAKSVSPANEALLRSRGPTSVSHPWPVPVGNRSK</sequence>
<accession>A0A916TU73</accession>
<dbReference type="SUPFAM" id="SSF75005">
    <property type="entry name" value="Arabinanase/levansucrase/invertase"/>
    <property type="match status" value="1"/>
</dbReference>
<proteinExistence type="predicted"/>
<dbReference type="Pfam" id="PF24793">
    <property type="entry name" value="GINT1_N"/>
    <property type="match status" value="1"/>
</dbReference>
<name>A0A916TU73_9SPHN</name>
<keyword evidence="4" id="KW-1185">Reference proteome</keyword>
<reference evidence="3" key="1">
    <citation type="journal article" date="2014" name="Int. J. Syst. Evol. Microbiol.">
        <title>Complete genome sequence of Corynebacterium casei LMG S-19264T (=DSM 44701T), isolated from a smear-ripened cheese.</title>
        <authorList>
            <consortium name="US DOE Joint Genome Institute (JGI-PGF)"/>
            <person name="Walter F."/>
            <person name="Albersmeier A."/>
            <person name="Kalinowski J."/>
            <person name="Ruckert C."/>
        </authorList>
    </citation>
    <scope>NUCLEOTIDE SEQUENCE</scope>
    <source>
        <strain evidence="3">CGMCC 1.15095</strain>
    </source>
</reference>
<feature type="region of interest" description="Disordered" evidence="1">
    <location>
        <begin position="524"/>
        <end position="551"/>
    </location>
</feature>
<evidence type="ECO:0000259" key="2">
    <source>
        <dbReference type="Pfam" id="PF24793"/>
    </source>
</evidence>
<dbReference type="AlphaFoldDB" id="A0A916TU73"/>
<protein>
    <recommendedName>
        <fullName evidence="2">Glucosamine inositolphosphorylceramide transferase 1 N-terminal domain-containing protein</fullName>
    </recommendedName>
</protein>
<gene>
    <name evidence="3" type="ORF">GCM10011494_27920</name>
</gene>
<evidence type="ECO:0000256" key="1">
    <source>
        <dbReference type="SAM" id="MobiDB-lite"/>
    </source>
</evidence>